<evidence type="ECO:0000313" key="4">
    <source>
        <dbReference type="Proteomes" id="UP000295008"/>
    </source>
</evidence>
<keyword evidence="4" id="KW-1185">Reference proteome</keyword>
<dbReference type="InterPro" id="IPR048449">
    <property type="entry name" value="YhfX-like_C"/>
</dbReference>
<dbReference type="InterPro" id="IPR001608">
    <property type="entry name" value="Ala_racemase_N"/>
</dbReference>
<evidence type="ECO:0000259" key="2">
    <source>
        <dbReference type="Pfam" id="PF21279"/>
    </source>
</evidence>
<evidence type="ECO:0000259" key="1">
    <source>
        <dbReference type="Pfam" id="PF01168"/>
    </source>
</evidence>
<name>A0A4R1SD28_HYDET</name>
<protein>
    <submittedName>
        <fullName evidence="3">Putative amino acid racemase</fullName>
    </submittedName>
</protein>
<dbReference type="RefSeq" id="WP_132012683.1">
    <property type="nucleotide sequence ID" value="NZ_SLUN01000002.1"/>
</dbReference>
<dbReference type="Proteomes" id="UP000295008">
    <property type="component" value="Unassembled WGS sequence"/>
</dbReference>
<feature type="domain" description="Alanine racemase N-terminal" evidence="1">
    <location>
        <begin position="33"/>
        <end position="265"/>
    </location>
</feature>
<dbReference type="Pfam" id="PF21279">
    <property type="entry name" value="YhfX-like_C"/>
    <property type="match status" value="1"/>
</dbReference>
<evidence type="ECO:0000313" key="3">
    <source>
        <dbReference type="EMBL" id="TCL76512.1"/>
    </source>
</evidence>
<gene>
    <name evidence="3" type="ORF">EDC14_1002271</name>
</gene>
<dbReference type="EMBL" id="SLUN01000002">
    <property type="protein sequence ID" value="TCL76512.1"/>
    <property type="molecule type" value="Genomic_DNA"/>
</dbReference>
<proteinExistence type="predicted"/>
<reference evidence="3 4" key="1">
    <citation type="submission" date="2019-03" db="EMBL/GenBank/DDBJ databases">
        <title>Genomic Encyclopedia of Type Strains, Phase IV (KMG-IV): sequencing the most valuable type-strain genomes for metagenomic binning, comparative biology and taxonomic classification.</title>
        <authorList>
            <person name="Goeker M."/>
        </authorList>
    </citation>
    <scope>NUCLEOTIDE SEQUENCE [LARGE SCALE GENOMIC DNA]</scope>
    <source>
        <strain evidence="3 4">LX-B</strain>
    </source>
</reference>
<accession>A0A4R1SD28</accession>
<feature type="domain" description="YhfX-like C-terminal" evidence="2">
    <location>
        <begin position="279"/>
        <end position="379"/>
    </location>
</feature>
<dbReference type="AlphaFoldDB" id="A0A4R1SD28"/>
<dbReference type="SUPFAM" id="SSF51419">
    <property type="entry name" value="PLP-binding barrel"/>
    <property type="match status" value="1"/>
</dbReference>
<sequence>MFLEMTLRRNPRLIETAVKLHRAGEIAPNTYLIDVDAIRANVRLLVQAARDQQLTLYMMTKQLGRNPDLARIIAEAGIERAVAVDPWEALTLGRAGIQIGNVGHLVQVPSRMIPEILALEPEVVTVFSLDKAREISEAAVRLGKRQALLLKVVGPLDTIYEGQLGGVAEAELLPTAAAIMRLPGVAVAGVTSFPCFLYDAAEGRVKPTENAATVLRGAELLRRELGLTLEQINTPSANMASTFPLLRRLGATHAEPGHAITGTTPLHACQDQPELPAMVYVSEISHIYQDKAYAVGGGFYRRSQVKEAMVGTDFMTMTGNRLEAEEIAPESIDYYGTLRSGGRKVRVGDTAIYAFRTQIFVTRSEVALVEGVQRGSPRISGIYDSQGKKLR</sequence>
<organism evidence="3 4">
    <name type="scientific">Hydrogenispora ethanolica</name>
    <dbReference type="NCBI Taxonomy" id="1082276"/>
    <lineage>
        <taxon>Bacteria</taxon>
        <taxon>Bacillati</taxon>
        <taxon>Bacillota</taxon>
        <taxon>Hydrogenispora</taxon>
    </lineage>
</organism>
<dbReference type="CDD" id="cd06811">
    <property type="entry name" value="PLPDE_III_yhfX_like"/>
    <property type="match status" value="1"/>
</dbReference>
<dbReference type="Gene3D" id="2.40.37.30">
    <property type="match status" value="2"/>
</dbReference>
<dbReference type="OrthoDB" id="3189402at2"/>
<dbReference type="Pfam" id="PF01168">
    <property type="entry name" value="Ala_racemase_N"/>
    <property type="match status" value="1"/>
</dbReference>
<comment type="caution">
    <text evidence="3">The sequence shown here is derived from an EMBL/GenBank/DDBJ whole genome shotgun (WGS) entry which is preliminary data.</text>
</comment>
<dbReference type="InterPro" id="IPR029066">
    <property type="entry name" value="PLP-binding_barrel"/>
</dbReference>